<evidence type="ECO:0000256" key="1">
    <source>
        <dbReference type="ARBA" id="ARBA00010884"/>
    </source>
</evidence>
<gene>
    <name evidence="3" type="ORF">OAUR00152_LOCUS36331</name>
</gene>
<dbReference type="EMBL" id="HBKQ01052819">
    <property type="protein sequence ID" value="CAE2278680.1"/>
    <property type="molecule type" value="Transcribed_RNA"/>
</dbReference>
<sequence length="147" mass="15446">MSAMGDTDAFRSLTSSSSSSSENSTSCAAEDSSIASMGRIADVSIPFCVLHALDDPLVTWRTTGHNPSKLVESGTGHVMMLLTKNGGHVGWPLGMNPRTEGWRWMNDAVRDFVVAADGALREEQADRSSREDGDGDGGGGAVAARES</sequence>
<proteinExistence type="inferred from homology"/>
<dbReference type="GO" id="GO:0047372">
    <property type="term" value="F:monoacylglycerol lipase activity"/>
    <property type="evidence" value="ECO:0007669"/>
    <property type="project" value="TreeGrafter"/>
</dbReference>
<feature type="compositionally biased region" description="Basic and acidic residues" evidence="2">
    <location>
        <begin position="120"/>
        <end position="132"/>
    </location>
</feature>
<dbReference type="InterPro" id="IPR050960">
    <property type="entry name" value="AB_hydrolase_4_sf"/>
</dbReference>
<dbReference type="GO" id="GO:0034338">
    <property type="term" value="F:short-chain carboxylesterase activity"/>
    <property type="evidence" value="ECO:0007669"/>
    <property type="project" value="TreeGrafter"/>
</dbReference>
<comment type="similarity">
    <text evidence="1">Belongs to the AB hydrolase superfamily. AB hydrolase 4 family.</text>
</comment>
<protein>
    <submittedName>
        <fullName evidence="3">Uncharacterized protein</fullName>
    </submittedName>
</protein>
<name>A0A7S4NC69_9STRA</name>
<reference evidence="3" key="1">
    <citation type="submission" date="2021-01" db="EMBL/GenBank/DDBJ databases">
        <authorList>
            <person name="Corre E."/>
            <person name="Pelletier E."/>
            <person name="Niang G."/>
            <person name="Scheremetjew M."/>
            <person name="Finn R."/>
            <person name="Kale V."/>
            <person name="Holt S."/>
            <person name="Cochrane G."/>
            <person name="Meng A."/>
            <person name="Brown T."/>
            <person name="Cohen L."/>
        </authorList>
    </citation>
    <scope>NUCLEOTIDE SEQUENCE</scope>
    <source>
        <strain evidence="3">Isolate 1302-5</strain>
    </source>
</reference>
<dbReference type="AlphaFoldDB" id="A0A7S4NC69"/>
<accession>A0A7S4NC69</accession>
<evidence type="ECO:0000313" key="3">
    <source>
        <dbReference type="EMBL" id="CAE2278680.1"/>
    </source>
</evidence>
<dbReference type="PANTHER" id="PTHR10794">
    <property type="entry name" value="ABHYDROLASE DOMAIN-CONTAINING PROTEIN"/>
    <property type="match status" value="1"/>
</dbReference>
<feature type="compositionally biased region" description="Low complexity" evidence="2">
    <location>
        <begin position="12"/>
        <end position="26"/>
    </location>
</feature>
<dbReference type="SUPFAM" id="SSF53474">
    <property type="entry name" value="alpha/beta-Hydrolases"/>
    <property type="match status" value="1"/>
</dbReference>
<evidence type="ECO:0000256" key="2">
    <source>
        <dbReference type="SAM" id="MobiDB-lite"/>
    </source>
</evidence>
<dbReference type="PANTHER" id="PTHR10794:SF63">
    <property type="entry name" value="ALPHA_BETA HYDROLASE 1, ISOFORM A"/>
    <property type="match status" value="1"/>
</dbReference>
<dbReference type="InterPro" id="IPR029058">
    <property type="entry name" value="AB_hydrolase_fold"/>
</dbReference>
<feature type="region of interest" description="Disordered" evidence="2">
    <location>
        <begin position="1"/>
        <end position="27"/>
    </location>
</feature>
<organism evidence="3">
    <name type="scientific">Odontella aurita</name>
    <dbReference type="NCBI Taxonomy" id="265563"/>
    <lineage>
        <taxon>Eukaryota</taxon>
        <taxon>Sar</taxon>
        <taxon>Stramenopiles</taxon>
        <taxon>Ochrophyta</taxon>
        <taxon>Bacillariophyta</taxon>
        <taxon>Mediophyceae</taxon>
        <taxon>Biddulphiophycidae</taxon>
        <taxon>Eupodiscales</taxon>
        <taxon>Odontellaceae</taxon>
        <taxon>Odontella</taxon>
    </lineage>
</organism>
<feature type="region of interest" description="Disordered" evidence="2">
    <location>
        <begin position="120"/>
        <end position="147"/>
    </location>
</feature>